<comment type="caution">
    <text evidence="2">The sequence shown here is derived from an EMBL/GenBank/DDBJ whole genome shotgun (WGS) entry which is preliminary data.</text>
</comment>
<dbReference type="RefSeq" id="WP_264715969.1">
    <property type="nucleotide sequence ID" value="NZ_JAPDNT010000029.1"/>
</dbReference>
<dbReference type="Proteomes" id="UP001165679">
    <property type="component" value="Unassembled WGS sequence"/>
</dbReference>
<dbReference type="InterPro" id="IPR000182">
    <property type="entry name" value="GNAT_dom"/>
</dbReference>
<sequence>MQPTFETSRLLIRPRTLADTDDCLAMDRDPEVTRFVRGPWSDATAHRAFVEERTRGPYPKGLGYWTVCRRDQAASFVGWVLLIPADGVGPEIEIGWRLQRSAWGQGFATEAARPVLQYAFATLKLPEVVAEIDPDNAGSLRVAEKLGLTEGAMIQHEGKRALRCMLKAEEAGVASSAP</sequence>
<reference evidence="2" key="2">
    <citation type="submission" date="2022-10" db="EMBL/GenBank/DDBJ databases">
        <authorList>
            <person name="Trinh H.N."/>
        </authorList>
    </citation>
    <scope>NUCLEOTIDE SEQUENCE</scope>
    <source>
        <strain evidence="2">RN2-1</strain>
    </source>
</reference>
<feature type="domain" description="N-acetyltransferase" evidence="1">
    <location>
        <begin position="10"/>
        <end position="169"/>
    </location>
</feature>
<dbReference type="InterPro" id="IPR051531">
    <property type="entry name" value="N-acetyltransferase"/>
</dbReference>
<dbReference type="SUPFAM" id="SSF55729">
    <property type="entry name" value="Acyl-CoA N-acyltransferases (Nat)"/>
    <property type="match status" value="1"/>
</dbReference>
<dbReference type="PANTHER" id="PTHR43792:SF1">
    <property type="entry name" value="N-ACETYLTRANSFERASE DOMAIN-CONTAINING PROTEIN"/>
    <property type="match status" value="1"/>
</dbReference>
<keyword evidence="3" id="KW-1185">Reference proteome</keyword>
<evidence type="ECO:0000313" key="2">
    <source>
        <dbReference type="EMBL" id="MCW3477067.1"/>
    </source>
</evidence>
<accession>A0AA41YR66</accession>
<dbReference type="GO" id="GO:0016747">
    <property type="term" value="F:acyltransferase activity, transferring groups other than amino-acyl groups"/>
    <property type="evidence" value="ECO:0007669"/>
    <property type="project" value="InterPro"/>
</dbReference>
<organism evidence="2 3">
    <name type="scientific">Limobrevibacterium gyesilva</name>
    <dbReference type="NCBI Taxonomy" id="2991712"/>
    <lineage>
        <taxon>Bacteria</taxon>
        <taxon>Pseudomonadati</taxon>
        <taxon>Pseudomonadota</taxon>
        <taxon>Alphaproteobacteria</taxon>
        <taxon>Acetobacterales</taxon>
        <taxon>Acetobacteraceae</taxon>
        <taxon>Limobrevibacterium</taxon>
    </lineage>
</organism>
<dbReference type="InterPro" id="IPR016181">
    <property type="entry name" value="Acyl_CoA_acyltransferase"/>
</dbReference>
<name>A0AA41YR66_9PROT</name>
<dbReference type="EMBL" id="JAPDNT010000029">
    <property type="protein sequence ID" value="MCW3477067.1"/>
    <property type="molecule type" value="Genomic_DNA"/>
</dbReference>
<protein>
    <submittedName>
        <fullName evidence="2">GNAT family N-acetyltransferase</fullName>
    </submittedName>
</protein>
<evidence type="ECO:0000259" key="1">
    <source>
        <dbReference type="PROSITE" id="PS51186"/>
    </source>
</evidence>
<dbReference type="AlphaFoldDB" id="A0AA41YR66"/>
<reference evidence="2" key="1">
    <citation type="submission" date="2022-09" db="EMBL/GenBank/DDBJ databases">
        <title>Rhodovastum sp. nov. RN2-1 isolated from soil in Seongnam, South Korea.</title>
        <authorList>
            <person name="Le N.T."/>
        </authorList>
    </citation>
    <scope>NUCLEOTIDE SEQUENCE</scope>
    <source>
        <strain evidence="2">RN2-1</strain>
    </source>
</reference>
<gene>
    <name evidence="2" type="ORF">OL599_21080</name>
</gene>
<dbReference type="PROSITE" id="PS51186">
    <property type="entry name" value="GNAT"/>
    <property type="match status" value="1"/>
</dbReference>
<dbReference type="PANTHER" id="PTHR43792">
    <property type="entry name" value="GNAT FAMILY, PUTATIVE (AFU_ORTHOLOGUE AFUA_3G00765)-RELATED-RELATED"/>
    <property type="match status" value="1"/>
</dbReference>
<proteinExistence type="predicted"/>
<evidence type="ECO:0000313" key="3">
    <source>
        <dbReference type="Proteomes" id="UP001165679"/>
    </source>
</evidence>
<dbReference type="Pfam" id="PF13302">
    <property type="entry name" value="Acetyltransf_3"/>
    <property type="match status" value="1"/>
</dbReference>
<dbReference type="Gene3D" id="3.40.630.30">
    <property type="match status" value="1"/>
</dbReference>